<gene>
    <name evidence="2" type="ORF">RHOFW104T7_12540</name>
</gene>
<dbReference type="EMBL" id="LVJS01000041">
    <property type="protein sequence ID" value="KZC23711.1"/>
    <property type="molecule type" value="Genomic_DNA"/>
</dbReference>
<feature type="transmembrane region" description="Helical" evidence="1">
    <location>
        <begin position="134"/>
        <end position="167"/>
    </location>
</feature>
<feature type="transmembrane region" description="Helical" evidence="1">
    <location>
        <begin position="21"/>
        <end position="45"/>
    </location>
</feature>
<organism evidence="2 3">
    <name type="scientific">Rhodanobacter thiooxydans</name>
    <dbReference type="NCBI Taxonomy" id="416169"/>
    <lineage>
        <taxon>Bacteria</taxon>
        <taxon>Pseudomonadati</taxon>
        <taxon>Pseudomonadota</taxon>
        <taxon>Gammaproteobacteria</taxon>
        <taxon>Lysobacterales</taxon>
        <taxon>Rhodanobacteraceae</taxon>
        <taxon>Rhodanobacter</taxon>
    </lineage>
</organism>
<keyword evidence="1" id="KW-1133">Transmembrane helix</keyword>
<dbReference type="STRING" id="416169.RHOFW104T7_12540"/>
<reference evidence="2 3" key="1">
    <citation type="journal article" date="2016" name="MBio">
        <title>Lateral Gene Transfer in a Heavy Metal-Contaminated-Groundwater Microbial Community.</title>
        <authorList>
            <person name="Hemme C.L."/>
            <person name="Green S.J."/>
            <person name="Rishishwar L."/>
            <person name="Prakash O."/>
            <person name="Pettenato A."/>
            <person name="Chakraborty R."/>
            <person name="Deutschbauer A.M."/>
            <person name="Van Nostrand J.D."/>
            <person name="Wu L."/>
            <person name="He Z."/>
            <person name="Jordan I.K."/>
            <person name="Hazen T.C."/>
            <person name="Arkin A.P."/>
            <person name="Kostka J.E."/>
            <person name="Zhou J."/>
        </authorList>
    </citation>
    <scope>NUCLEOTIDE SEQUENCE [LARGE SCALE GENOMIC DNA]</scope>
    <source>
        <strain evidence="2 3">FW104-T7</strain>
    </source>
</reference>
<feature type="transmembrane region" description="Helical" evidence="1">
    <location>
        <begin position="89"/>
        <end position="122"/>
    </location>
</feature>
<keyword evidence="1" id="KW-0472">Membrane</keyword>
<evidence type="ECO:0000313" key="2">
    <source>
        <dbReference type="EMBL" id="KZC23711.1"/>
    </source>
</evidence>
<dbReference type="RefSeq" id="WP_008438777.1">
    <property type="nucleotide sequence ID" value="NZ_LVJS01000041.1"/>
</dbReference>
<dbReference type="eggNOG" id="ENOG50300SN">
    <property type="taxonomic scope" value="Bacteria"/>
</dbReference>
<protein>
    <recommendedName>
        <fullName evidence="4">Zinc ribbon domain-containing protein</fullName>
    </recommendedName>
</protein>
<evidence type="ECO:0008006" key="4">
    <source>
        <dbReference type="Google" id="ProtNLM"/>
    </source>
</evidence>
<sequence length="340" mass="35048">MTEKATGNIGLLMRCYEALHNWQALAMLAGGVVIGLGLAVAAGALAAKMGVIVGLLLMLIALLVYLAGINGAGLLLVDQADGRPGRGFVAAFFGGLGATLNVLLALLLLALGLLLVFVALYLLALLGRIPGIGPLFAFLLAGPGAIVLLFCYGVLAIGTPLLLVAVWRGEGVLGSLGRAVDIVLKRPLDALLHFVLLWLIVAPVAIFVLALLAVSAGASMSMYSHGFGDYGYGAGLEYMLMSSMQGLGAASVSVGIVFAVVVALFALVYLFGYIMVYDSLNAGLASTAESRLRGGFNQLRQKVEQHRPQATAAPTAPGCKGCGARLTPGDQFCGECGQRT</sequence>
<accession>A0A154QHK4</accession>
<evidence type="ECO:0000256" key="1">
    <source>
        <dbReference type="SAM" id="Phobius"/>
    </source>
</evidence>
<keyword evidence="1" id="KW-0812">Transmembrane</keyword>
<feature type="transmembrane region" description="Helical" evidence="1">
    <location>
        <begin position="188"/>
        <end position="214"/>
    </location>
</feature>
<keyword evidence="3" id="KW-1185">Reference proteome</keyword>
<feature type="transmembrane region" description="Helical" evidence="1">
    <location>
        <begin position="51"/>
        <end position="77"/>
    </location>
</feature>
<dbReference type="Proteomes" id="UP000076131">
    <property type="component" value="Unassembled WGS sequence"/>
</dbReference>
<proteinExistence type="predicted"/>
<dbReference type="AlphaFoldDB" id="A0A154QHK4"/>
<name>A0A154QHK4_9GAMM</name>
<evidence type="ECO:0000313" key="3">
    <source>
        <dbReference type="Proteomes" id="UP000076131"/>
    </source>
</evidence>
<feature type="transmembrane region" description="Helical" evidence="1">
    <location>
        <begin position="247"/>
        <end position="271"/>
    </location>
</feature>
<comment type="caution">
    <text evidence="2">The sequence shown here is derived from an EMBL/GenBank/DDBJ whole genome shotgun (WGS) entry which is preliminary data.</text>
</comment>